<sequence>MEGKILGAEERSVKLEYELFQRLRESVLTYLAALQKTASALAQLDVLSSFAEVARLFQYCRPTVKNEGVLKIRDGRHPVLEQNLGGERFVPNDIVFDASVQIALITGPNMAGKSTYIRQAALLTLLAHTGSFIPASEARVDLVDRIFTRIGASDDLARGQSTFMVEMCETANILNNATAHSLVVLDEIGRGTSTFDGLSLAWSIVEYLHNQVGAKTLFATHYHELTELAGRFPRIKNFNIAVREWHDQIVFLRKIVAGGTDKSYGIQVARLAGVPNPVLQRAKEILRNLEESELTPEGNVRQASRRQQDREKLKNLAPTPQMDLFGTA</sequence>
<dbReference type="CDD" id="cd03284">
    <property type="entry name" value="ABC_MutS1"/>
    <property type="match status" value="1"/>
</dbReference>
<keyword evidence="2" id="KW-0067">ATP-binding</keyword>
<dbReference type="PROSITE" id="PS00486">
    <property type="entry name" value="DNA_MISMATCH_REPAIR_2"/>
    <property type="match status" value="1"/>
</dbReference>
<keyword evidence="1" id="KW-0547">Nucleotide-binding</keyword>
<dbReference type="Gene3D" id="3.40.50.300">
    <property type="entry name" value="P-loop containing nucleotide triphosphate hydrolases"/>
    <property type="match status" value="1"/>
</dbReference>
<dbReference type="SUPFAM" id="SSF52540">
    <property type="entry name" value="P-loop containing nucleoside triphosphate hydrolases"/>
    <property type="match status" value="1"/>
</dbReference>
<dbReference type="InterPro" id="IPR036187">
    <property type="entry name" value="DNA_mismatch_repair_MutS_sf"/>
</dbReference>
<dbReference type="InterPro" id="IPR045076">
    <property type="entry name" value="MutS"/>
</dbReference>
<dbReference type="PANTHER" id="PTHR11361">
    <property type="entry name" value="DNA MISMATCH REPAIR PROTEIN MUTS FAMILY MEMBER"/>
    <property type="match status" value="1"/>
</dbReference>
<protein>
    <submittedName>
        <fullName evidence="6">DNA mismatch repair protein MutS</fullName>
    </submittedName>
</protein>
<dbReference type="NCBIfam" id="NF003810">
    <property type="entry name" value="PRK05399.1"/>
    <property type="match status" value="1"/>
</dbReference>
<dbReference type="GO" id="GO:0005829">
    <property type="term" value="C:cytosol"/>
    <property type="evidence" value="ECO:0007669"/>
    <property type="project" value="TreeGrafter"/>
</dbReference>
<accession>A0A645CAU8</accession>
<reference evidence="6" key="1">
    <citation type="submission" date="2019-08" db="EMBL/GenBank/DDBJ databases">
        <authorList>
            <person name="Kucharzyk K."/>
            <person name="Murdoch R.W."/>
            <person name="Higgins S."/>
            <person name="Loffler F."/>
        </authorList>
    </citation>
    <scope>NUCLEOTIDE SEQUENCE</scope>
</reference>
<dbReference type="GO" id="GO:0005524">
    <property type="term" value="F:ATP binding"/>
    <property type="evidence" value="ECO:0007669"/>
    <property type="project" value="UniProtKB-KW"/>
</dbReference>
<dbReference type="GO" id="GO:0140664">
    <property type="term" value="F:ATP-dependent DNA damage sensor activity"/>
    <property type="evidence" value="ECO:0007669"/>
    <property type="project" value="InterPro"/>
</dbReference>
<evidence type="ECO:0000256" key="2">
    <source>
        <dbReference type="ARBA" id="ARBA00022840"/>
    </source>
</evidence>
<evidence type="ECO:0000256" key="4">
    <source>
        <dbReference type="SAM" id="MobiDB-lite"/>
    </source>
</evidence>
<dbReference type="GO" id="GO:0006298">
    <property type="term" value="P:mismatch repair"/>
    <property type="evidence" value="ECO:0007669"/>
    <property type="project" value="InterPro"/>
</dbReference>
<evidence type="ECO:0000259" key="5">
    <source>
        <dbReference type="PROSITE" id="PS00486"/>
    </source>
</evidence>
<dbReference type="Pfam" id="PF00488">
    <property type="entry name" value="MutS_V"/>
    <property type="match status" value="1"/>
</dbReference>
<name>A0A645CAU8_9ZZZZ</name>
<feature type="region of interest" description="Disordered" evidence="4">
    <location>
        <begin position="293"/>
        <end position="328"/>
    </location>
</feature>
<proteinExistence type="predicted"/>
<dbReference type="InterPro" id="IPR027417">
    <property type="entry name" value="P-loop_NTPase"/>
</dbReference>
<gene>
    <name evidence="6" type="primary">mutS_47</name>
    <name evidence="6" type="ORF">SDC9_121044</name>
</gene>
<dbReference type="EMBL" id="VSSQ01025726">
    <property type="protein sequence ID" value="MPM74059.1"/>
    <property type="molecule type" value="Genomic_DNA"/>
</dbReference>
<organism evidence="6">
    <name type="scientific">bioreactor metagenome</name>
    <dbReference type="NCBI Taxonomy" id="1076179"/>
    <lineage>
        <taxon>unclassified sequences</taxon>
        <taxon>metagenomes</taxon>
        <taxon>ecological metagenomes</taxon>
    </lineage>
</organism>
<dbReference type="Gene3D" id="1.10.1420.10">
    <property type="match status" value="1"/>
</dbReference>
<feature type="domain" description="DNA mismatch repair proteins mutS family" evidence="5">
    <location>
        <begin position="181"/>
        <end position="197"/>
    </location>
</feature>
<evidence type="ECO:0000256" key="1">
    <source>
        <dbReference type="ARBA" id="ARBA00022741"/>
    </source>
</evidence>
<evidence type="ECO:0000313" key="6">
    <source>
        <dbReference type="EMBL" id="MPM74059.1"/>
    </source>
</evidence>
<evidence type="ECO:0000256" key="3">
    <source>
        <dbReference type="ARBA" id="ARBA00023125"/>
    </source>
</evidence>
<dbReference type="PANTHER" id="PTHR11361:SF34">
    <property type="entry name" value="DNA MISMATCH REPAIR PROTEIN MSH1, MITOCHONDRIAL"/>
    <property type="match status" value="1"/>
</dbReference>
<dbReference type="GO" id="GO:0030983">
    <property type="term" value="F:mismatched DNA binding"/>
    <property type="evidence" value="ECO:0007669"/>
    <property type="project" value="InterPro"/>
</dbReference>
<dbReference type="InterPro" id="IPR000432">
    <property type="entry name" value="DNA_mismatch_repair_MutS_C"/>
</dbReference>
<dbReference type="SMART" id="SM00534">
    <property type="entry name" value="MUTSac"/>
    <property type="match status" value="1"/>
</dbReference>
<comment type="caution">
    <text evidence="6">The sequence shown here is derived from an EMBL/GenBank/DDBJ whole genome shotgun (WGS) entry which is preliminary data.</text>
</comment>
<dbReference type="FunFam" id="3.40.50.300:FF:000870">
    <property type="entry name" value="MutS protein homolog 4"/>
    <property type="match status" value="1"/>
</dbReference>
<keyword evidence="3" id="KW-0238">DNA-binding</keyword>
<dbReference type="SUPFAM" id="SSF48334">
    <property type="entry name" value="DNA repair protein MutS, domain III"/>
    <property type="match status" value="1"/>
</dbReference>
<dbReference type="AlphaFoldDB" id="A0A645CAU8"/>